<evidence type="ECO:0000259" key="4">
    <source>
        <dbReference type="PROSITE" id="PS50949"/>
    </source>
</evidence>
<dbReference type="InterPro" id="IPR036390">
    <property type="entry name" value="WH_DNA-bd_sf"/>
</dbReference>
<evidence type="ECO:0000256" key="2">
    <source>
        <dbReference type="ARBA" id="ARBA00023125"/>
    </source>
</evidence>
<keyword evidence="6" id="KW-1185">Reference proteome</keyword>
<dbReference type="STRING" id="83767.SAMN05660652_02916"/>
<dbReference type="SMART" id="SM00895">
    <property type="entry name" value="FCD"/>
    <property type="match status" value="1"/>
</dbReference>
<feature type="domain" description="HTH gntR-type" evidence="4">
    <location>
        <begin position="10"/>
        <end position="77"/>
    </location>
</feature>
<reference evidence="5 6" key="1">
    <citation type="submission" date="2016-10" db="EMBL/GenBank/DDBJ databases">
        <authorList>
            <person name="de Groot N.N."/>
        </authorList>
    </citation>
    <scope>NUCLEOTIDE SEQUENCE [LARGE SCALE GENOMIC DNA]</scope>
    <source>
        <strain evidence="5 6">DSM 5885</strain>
    </source>
</reference>
<dbReference type="Gene3D" id="1.20.120.530">
    <property type="entry name" value="GntR ligand-binding domain-like"/>
    <property type="match status" value="1"/>
</dbReference>
<dbReference type="InterPro" id="IPR000524">
    <property type="entry name" value="Tscrpt_reg_HTH_GntR"/>
</dbReference>
<dbReference type="CDD" id="cd07377">
    <property type="entry name" value="WHTH_GntR"/>
    <property type="match status" value="1"/>
</dbReference>
<dbReference type="InterPro" id="IPR011711">
    <property type="entry name" value="GntR_C"/>
</dbReference>
<name>A0A1G8I3P9_9RHOO</name>
<dbReference type="InterPro" id="IPR008920">
    <property type="entry name" value="TF_FadR/GntR_C"/>
</dbReference>
<dbReference type="OrthoDB" id="5343379at2"/>
<evidence type="ECO:0000256" key="1">
    <source>
        <dbReference type="ARBA" id="ARBA00023015"/>
    </source>
</evidence>
<evidence type="ECO:0000313" key="6">
    <source>
        <dbReference type="Proteomes" id="UP000198607"/>
    </source>
</evidence>
<keyword evidence="2 5" id="KW-0238">DNA-binding</keyword>
<dbReference type="SUPFAM" id="SSF46785">
    <property type="entry name" value="Winged helix' DNA-binding domain"/>
    <property type="match status" value="1"/>
</dbReference>
<organism evidence="5 6">
    <name type="scientific">Propionivibrio dicarboxylicus</name>
    <dbReference type="NCBI Taxonomy" id="83767"/>
    <lineage>
        <taxon>Bacteria</taxon>
        <taxon>Pseudomonadati</taxon>
        <taxon>Pseudomonadota</taxon>
        <taxon>Betaproteobacteria</taxon>
        <taxon>Rhodocyclales</taxon>
        <taxon>Rhodocyclaceae</taxon>
        <taxon>Propionivibrio</taxon>
    </lineage>
</organism>
<keyword evidence="3" id="KW-0804">Transcription</keyword>
<sequence>MDMAVEKSSSKVSHKLLEALEERIITGAYSPGMRLDETELAAEFSVSRTPVREALIHLSTLGLVELRPRRGAVVAEASPKRLYEMFEVMAELEAMSVRLAARRHTQNDLHQIEAALAACERALEHGDIDAYYAENERFHRAIYSASHNRFLFESAISISRRLGAYRRLQLRLRGRVRRSYDEHAGILRALACGDGDAAADIIHRHVVIQGEHFADLLATLVDA</sequence>
<dbReference type="RefSeq" id="WP_091938635.1">
    <property type="nucleotide sequence ID" value="NZ_FNCY01000013.1"/>
</dbReference>
<proteinExistence type="predicted"/>
<dbReference type="PANTHER" id="PTHR43537:SF49">
    <property type="entry name" value="TRANSCRIPTIONAL REGULATORY PROTEIN"/>
    <property type="match status" value="1"/>
</dbReference>
<dbReference type="PROSITE" id="PS50949">
    <property type="entry name" value="HTH_GNTR"/>
    <property type="match status" value="1"/>
</dbReference>
<dbReference type="InterPro" id="IPR036388">
    <property type="entry name" value="WH-like_DNA-bd_sf"/>
</dbReference>
<dbReference type="EMBL" id="FNCY01000013">
    <property type="protein sequence ID" value="SDI13270.1"/>
    <property type="molecule type" value="Genomic_DNA"/>
</dbReference>
<protein>
    <submittedName>
        <fullName evidence="5">DNA-binding transcriptional regulator, GntR family</fullName>
    </submittedName>
</protein>
<dbReference type="PRINTS" id="PR00035">
    <property type="entry name" value="HTHGNTR"/>
</dbReference>
<dbReference type="SMART" id="SM00345">
    <property type="entry name" value="HTH_GNTR"/>
    <property type="match status" value="1"/>
</dbReference>
<accession>A0A1G8I3P9</accession>
<evidence type="ECO:0000313" key="5">
    <source>
        <dbReference type="EMBL" id="SDI13270.1"/>
    </source>
</evidence>
<dbReference type="AlphaFoldDB" id="A0A1G8I3P9"/>
<evidence type="ECO:0000256" key="3">
    <source>
        <dbReference type="ARBA" id="ARBA00023163"/>
    </source>
</evidence>
<dbReference type="PANTHER" id="PTHR43537">
    <property type="entry name" value="TRANSCRIPTIONAL REGULATOR, GNTR FAMILY"/>
    <property type="match status" value="1"/>
</dbReference>
<gene>
    <name evidence="5" type="ORF">SAMN05660652_02916</name>
</gene>
<dbReference type="Pfam" id="PF00392">
    <property type="entry name" value="GntR"/>
    <property type="match status" value="1"/>
</dbReference>
<dbReference type="Proteomes" id="UP000198607">
    <property type="component" value="Unassembled WGS sequence"/>
</dbReference>
<dbReference type="GO" id="GO:0003700">
    <property type="term" value="F:DNA-binding transcription factor activity"/>
    <property type="evidence" value="ECO:0007669"/>
    <property type="project" value="InterPro"/>
</dbReference>
<keyword evidence="1" id="KW-0805">Transcription regulation</keyword>
<dbReference type="Pfam" id="PF07729">
    <property type="entry name" value="FCD"/>
    <property type="match status" value="1"/>
</dbReference>
<dbReference type="SUPFAM" id="SSF48008">
    <property type="entry name" value="GntR ligand-binding domain-like"/>
    <property type="match status" value="1"/>
</dbReference>
<dbReference type="GO" id="GO:0003677">
    <property type="term" value="F:DNA binding"/>
    <property type="evidence" value="ECO:0007669"/>
    <property type="project" value="UniProtKB-KW"/>
</dbReference>
<dbReference type="Gene3D" id="1.10.10.10">
    <property type="entry name" value="Winged helix-like DNA-binding domain superfamily/Winged helix DNA-binding domain"/>
    <property type="match status" value="1"/>
</dbReference>